<keyword evidence="3 4" id="KW-0732">Signal</keyword>
<feature type="domain" description="SsuA/THI5-like" evidence="5">
    <location>
        <begin position="49"/>
        <end position="257"/>
    </location>
</feature>
<feature type="signal peptide" evidence="4">
    <location>
        <begin position="1"/>
        <end position="22"/>
    </location>
</feature>
<dbReference type="Proteomes" id="UP000642748">
    <property type="component" value="Unassembled WGS sequence"/>
</dbReference>
<evidence type="ECO:0000256" key="2">
    <source>
        <dbReference type="ARBA" id="ARBA00010742"/>
    </source>
</evidence>
<evidence type="ECO:0000313" key="6">
    <source>
        <dbReference type="EMBL" id="GIH20932.1"/>
    </source>
</evidence>
<dbReference type="PANTHER" id="PTHR30024">
    <property type="entry name" value="ALIPHATIC SULFONATES-BINDING PROTEIN-RELATED"/>
    <property type="match status" value="1"/>
</dbReference>
<dbReference type="SUPFAM" id="SSF53850">
    <property type="entry name" value="Periplasmic binding protein-like II"/>
    <property type="match status" value="1"/>
</dbReference>
<protein>
    <recommendedName>
        <fullName evidence="5">SsuA/THI5-like domain-containing protein</fullName>
    </recommendedName>
</protein>
<dbReference type="AlphaFoldDB" id="A0A8J3R2Z5"/>
<comment type="caution">
    <text evidence="6">The sequence shown here is derived from an EMBL/GenBank/DDBJ whole genome shotgun (WGS) entry which is preliminary data.</text>
</comment>
<sequence>MARNIKTLVAGALAATVALTSAACGNGSDSGGGGAAGAQTVSIGISSLNASHMWEFIARDEGIFSKYGINLKLVVFQGASQVLPSLLGGSTQVSEPSAPQAVAAMQKQPGLKIVVGSLMGSPLSVVGRKGINSIADLKGKKVSVNAAGSSSDYYSALAYFGAHGLSKTDVTYVTGGATSARVSALLSGAVDAVLCSPPDIERLTKTGNKVLGNVNDLPDQKNALAYALMVKSSWAQANHDTVVKFLEGYQATLAFMRDPANHDKVVADIAKELNTDAQGADDVYTYFIKDAEANLDPTGAVTVPSLTLALKAAEVPSVTESTLSGYVDNSFAQEGAQATGATPLASSSATS</sequence>
<evidence type="ECO:0000313" key="7">
    <source>
        <dbReference type="Proteomes" id="UP000642748"/>
    </source>
</evidence>
<evidence type="ECO:0000256" key="1">
    <source>
        <dbReference type="ARBA" id="ARBA00004418"/>
    </source>
</evidence>
<gene>
    <name evidence="6" type="ORF">Raf01_91040</name>
</gene>
<proteinExistence type="inferred from homology"/>
<dbReference type="RefSeq" id="WP_203924339.1">
    <property type="nucleotide sequence ID" value="NZ_BONZ01000109.1"/>
</dbReference>
<feature type="chain" id="PRO_5039678715" description="SsuA/THI5-like domain-containing protein" evidence="4">
    <location>
        <begin position="23"/>
        <end position="351"/>
    </location>
</feature>
<dbReference type="PANTHER" id="PTHR30024:SF47">
    <property type="entry name" value="TAURINE-BINDING PERIPLASMIC PROTEIN"/>
    <property type="match status" value="1"/>
</dbReference>
<keyword evidence="7" id="KW-1185">Reference proteome</keyword>
<dbReference type="GO" id="GO:0042597">
    <property type="term" value="C:periplasmic space"/>
    <property type="evidence" value="ECO:0007669"/>
    <property type="project" value="UniProtKB-SubCell"/>
</dbReference>
<comment type="similarity">
    <text evidence="2">Belongs to the bacterial solute-binding protein SsuA/TauA family.</text>
</comment>
<organism evidence="6 7">
    <name type="scientific">Rugosimonospora africana</name>
    <dbReference type="NCBI Taxonomy" id="556532"/>
    <lineage>
        <taxon>Bacteria</taxon>
        <taxon>Bacillati</taxon>
        <taxon>Actinomycetota</taxon>
        <taxon>Actinomycetes</taxon>
        <taxon>Micromonosporales</taxon>
        <taxon>Micromonosporaceae</taxon>
        <taxon>Rugosimonospora</taxon>
    </lineage>
</organism>
<evidence type="ECO:0000256" key="3">
    <source>
        <dbReference type="ARBA" id="ARBA00022729"/>
    </source>
</evidence>
<evidence type="ECO:0000259" key="5">
    <source>
        <dbReference type="Pfam" id="PF09084"/>
    </source>
</evidence>
<reference evidence="6" key="1">
    <citation type="submission" date="2021-01" db="EMBL/GenBank/DDBJ databases">
        <title>Whole genome shotgun sequence of Rugosimonospora africana NBRC 104875.</title>
        <authorList>
            <person name="Komaki H."/>
            <person name="Tamura T."/>
        </authorList>
    </citation>
    <scope>NUCLEOTIDE SEQUENCE</scope>
    <source>
        <strain evidence="6">NBRC 104875</strain>
    </source>
</reference>
<comment type="subcellular location">
    <subcellularLocation>
        <location evidence="1">Periplasm</location>
    </subcellularLocation>
</comment>
<dbReference type="EMBL" id="BONZ01000109">
    <property type="protein sequence ID" value="GIH20932.1"/>
    <property type="molecule type" value="Genomic_DNA"/>
</dbReference>
<accession>A0A8J3R2Z5</accession>
<dbReference type="Gene3D" id="3.40.190.10">
    <property type="entry name" value="Periplasmic binding protein-like II"/>
    <property type="match status" value="2"/>
</dbReference>
<dbReference type="InterPro" id="IPR015168">
    <property type="entry name" value="SsuA/THI5"/>
</dbReference>
<name>A0A8J3R2Z5_9ACTN</name>
<evidence type="ECO:0000256" key="4">
    <source>
        <dbReference type="SAM" id="SignalP"/>
    </source>
</evidence>
<dbReference type="PROSITE" id="PS51257">
    <property type="entry name" value="PROKAR_LIPOPROTEIN"/>
    <property type="match status" value="1"/>
</dbReference>
<dbReference type="Pfam" id="PF09084">
    <property type="entry name" value="NMT1"/>
    <property type="match status" value="1"/>
</dbReference>